<feature type="transmembrane region" description="Helical" evidence="1">
    <location>
        <begin position="60"/>
        <end position="81"/>
    </location>
</feature>
<feature type="transmembrane region" description="Helical" evidence="1">
    <location>
        <begin position="34"/>
        <end position="53"/>
    </location>
</feature>
<sequence length="340" mass="36601">MIVVPRSIVLGLAALFSAYHVVLALVAISAPADPAVTLVAVALYLVATLMSLWPTSPTVMPVWLASFNLAVATVVPVLVTSQLAPGPLVPFTTWHVAAVGTLMTITSARRRQGFAWSGIVILAVQTVLWGGPAGLVAYGVTGSALWVAVSHVLAHALAKAARDARQFHRAEREAADWQAAQEAHLYERQFRLRQTSRMAVPMLRRIVETGGDLSPEERQECLYLEGAIRDEIRGRTLLNDAVREQVMLARRRGTVVTLLDEGGIDDLDDATRDVVLDRLAAAVRDTRADKIIARTVPEGSDTAITVVGLSVAGDGSASLLGSDDLDDEVDLWLEIPRPRT</sequence>
<gene>
    <name evidence="2" type="ORF">VO01_03850</name>
</gene>
<dbReference type="EMBL" id="CP011043">
    <property type="protein sequence ID" value="AJW78374.1"/>
    <property type="molecule type" value="Genomic_DNA"/>
</dbReference>
<organism evidence="2 3">
    <name type="scientific">Clavibacter michiganensis subsp. insidiosus</name>
    <dbReference type="NCBI Taxonomy" id="33014"/>
    <lineage>
        <taxon>Bacteria</taxon>
        <taxon>Bacillati</taxon>
        <taxon>Actinomycetota</taxon>
        <taxon>Actinomycetes</taxon>
        <taxon>Micrococcales</taxon>
        <taxon>Microbacteriaceae</taxon>
        <taxon>Clavibacter</taxon>
    </lineage>
</organism>
<dbReference type="Proteomes" id="UP000032604">
    <property type="component" value="Chromosome"/>
</dbReference>
<accession>A0A0D5CGF5</accession>
<dbReference type="PATRIC" id="fig|33014.5.peg.805"/>
<proteinExistence type="predicted"/>
<dbReference type="AlphaFoldDB" id="A0A0D5CGF5"/>
<feature type="transmembrane region" description="Helical" evidence="1">
    <location>
        <begin position="113"/>
        <end position="130"/>
    </location>
</feature>
<name>A0A0D5CGF5_9MICO</name>
<dbReference type="KEGG" id="cmh:VO01_03850"/>
<keyword evidence="1" id="KW-0812">Transmembrane</keyword>
<reference evidence="2 3" key="1">
    <citation type="journal article" date="2015" name="Genome Announc.">
        <title>Complete Genome Sequence of Clavibacter michiganensis subsp. insidiosus R1-1 Using PacBio Single-Molecule Real-Time Technology.</title>
        <authorList>
            <person name="Lu Y."/>
            <person name="Samac D.A."/>
            <person name="Glazebrook J."/>
            <person name="Ishimaru C.A."/>
        </authorList>
    </citation>
    <scope>NUCLEOTIDE SEQUENCE [LARGE SCALE GENOMIC DNA]</scope>
    <source>
        <strain evidence="2 3">R1-1</strain>
    </source>
</reference>
<keyword evidence="1" id="KW-0472">Membrane</keyword>
<dbReference type="HOGENOM" id="CLU_813272_0_0_11"/>
<feature type="transmembrane region" description="Helical" evidence="1">
    <location>
        <begin position="136"/>
        <end position="158"/>
    </location>
</feature>
<dbReference type="RefSeq" id="WP_045526996.1">
    <property type="nucleotide sequence ID" value="NZ_CP011043.1"/>
</dbReference>
<protein>
    <submittedName>
        <fullName evidence="2">Uncharacterized protein</fullName>
    </submittedName>
</protein>
<evidence type="ECO:0000313" key="3">
    <source>
        <dbReference type="Proteomes" id="UP000032604"/>
    </source>
</evidence>
<evidence type="ECO:0000256" key="1">
    <source>
        <dbReference type="SAM" id="Phobius"/>
    </source>
</evidence>
<keyword evidence="1" id="KW-1133">Transmembrane helix</keyword>
<evidence type="ECO:0000313" key="2">
    <source>
        <dbReference type="EMBL" id="AJW78374.1"/>
    </source>
</evidence>
<dbReference type="OrthoDB" id="5082313at2"/>
<feature type="transmembrane region" description="Helical" evidence="1">
    <location>
        <begin position="87"/>
        <end position="106"/>
    </location>
</feature>